<dbReference type="AlphaFoldDB" id="A0A1Y2ELY0"/>
<dbReference type="PANTHER" id="PTHR12046">
    <property type="entry name" value="HISTONE ACETYLTRANSFERASE TYPE B CATALYTIC SUBUNIT"/>
    <property type="match status" value="1"/>
</dbReference>
<evidence type="ECO:0000256" key="11">
    <source>
        <dbReference type="PIRNR" id="PIRNR038084"/>
    </source>
</evidence>
<evidence type="ECO:0000256" key="14">
    <source>
        <dbReference type="PIRSR" id="PIRSR038084-3"/>
    </source>
</evidence>
<evidence type="ECO:0000313" key="18">
    <source>
        <dbReference type="EMBL" id="ORY72571.1"/>
    </source>
</evidence>
<dbReference type="InterPro" id="IPR019467">
    <property type="entry name" value="Hat1_N"/>
</dbReference>
<dbReference type="GO" id="GO:0006281">
    <property type="term" value="P:DNA repair"/>
    <property type="evidence" value="ECO:0007669"/>
    <property type="project" value="UniProtKB-KW"/>
</dbReference>
<evidence type="ECO:0000256" key="8">
    <source>
        <dbReference type="ARBA" id="ARBA00023242"/>
    </source>
</evidence>
<dbReference type="InterPro" id="IPR016181">
    <property type="entry name" value="Acyl_CoA_acyltransferase"/>
</dbReference>
<dbReference type="GO" id="GO:0042393">
    <property type="term" value="F:histone binding"/>
    <property type="evidence" value="ECO:0007669"/>
    <property type="project" value="InterPro"/>
</dbReference>
<dbReference type="InterPro" id="IPR000182">
    <property type="entry name" value="GNAT_dom"/>
</dbReference>
<dbReference type="STRING" id="106004.A0A1Y2ELY0"/>
<dbReference type="GO" id="GO:0005634">
    <property type="term" value="C:nucleus"/>
    <property type="evidence" value="ECO:0007669"/>
    <property type="project" value="UniProtKB-SubCell"/>
</dbReference>
<dbReference type="Pfam" id="PF10394">
    <property type="entry name" value="Hat1_N"/>
    <property type="match status" value="1"/>
</dbReference>
<dbReference type="Gene3D" id="3.90.360.10">
    <property type="entry name" value="Histone acetyl transferase 1 (HAT1), N-terminal domain"/>
    <property type="match status" value="1"/>
</dbReference>
<evidence type="ECO:0000256" key="7">
    <source>
        <dbReference type="ARBA" id="ARBA00023204"/>
    </source>
</evidence>
<comment type="caution">
    <text evidence="18">The sequence shown here is derived from an EMBL/GenBank/DDBJ whole genome shotgun (WGS) entry which is preliminary data.</text>
</comment>
<evidence type="ECO:0000256" key="15">
    <source>
        <dbReference type="SAM" id="MobiDB-lite"/>
    </source>
</evidence>
<dbReference type="Pfam" id="PF00583">
    <property type="entry name" value="Acetyltransf_1"/>
    <property type="match status" value="1"/>
</dbReference>
<evidence type="ECO:0000259" key="17">
    <source>
        <dbReference type="Pfam" id="PF10394"/>
    </source>
</evidence>
<dbReference type="GO" id="GO:0004402">
    <property type="term" value="F:histone acetyltransferase activity"/>
    <property type="evidence" value="ECO:0007669"/>
    <property type="project" value="UniProtKB-UniRule"/>
</dbReference>
<dbReference type="InterPro" id="IPR013523">
    <property type="entry name" value="Hist_AcTrfase_HAT1_C"/>
</dbReference>
<keyword evidence="6" id="KW-0227">DNA damage</keyword>
<protein>
    <recommendedName>
        <fullName evidence="4 11">Histone acetyltransferase type B catalytic subunit</fullName>
        <ecNumber evidence="3 11">2.3.1.48</ecNumber>
    </recommendedName>
</protein>
<evidence type="ECO:0000256" key="5">
    <source>
        <dbReference type="ARBA" id="ARBA00022679"/>
    </source>
</evidence>
<evidence type="ECO:0000259" key="16">
    <source>
        <dbReference type="Pfam" id="PF00583"/>
    </source>
</evidence>
<feature type="region of interest" description="Interaction with histone H4 N-terminus" evidence="13">
    <location>
        <begin position="243"/>
        <end position="245"/>
    </location>
</feature>
<dbReference type="GO" id="GO:0000781">
    <property type="term" value="C:chromosome, telomeric region"/>
    <property type="evidence" value="ECO:0007669"/>
    <property type="project" value="GOC"/>
</dbReference>
<keyword evidence="11" id="KW-0963">Cytoplasm</keyword>
<dbReference type="Pfam" id="PF21184">
    <property type="entry name" value="HAT1_C_fung"/>
    <property type="match status" value="1"/>
</dbReference>
<dbReference type="InParanoid" id="A0A1Y2ELY0"/>
<dbReference type="PIRSF" id="PIRSF038084">
    <property type="entry name" value="HAT-B_cat"/>
    <property type="match status" value="1"/>
</dbReference>
<dbReference type="EMBL" id="MCGR01000051">
    <property type="protein sequence ID" value="ORY72571.1"/>
    <property type="molecule type" value="Genomic_DNA"/>
</dbReference>
<dbReference type="InterPro" id="IPR017380">
    <property type="entry name" value="Hist_AcTrfase_B-typ_cat-su"/>
</dbReference>
<organism evidence="18 19">
    <name type="scientific">Leucosporidium creatinivorum</name>
    <dbReference type="NCBI Taxonomy" id="106004"/>
    <lineage>
        <taxon>Eukaryota</taxon>
        <taxon>Fungi</taxon>
        <taxon>Dikarya</taxon>
        <taxon>Basidiomycota</taxon>
        <taxon>Pucciniomycotina</taxon>
        <taxon>Microbotryomycetes</taxon>
        <taxon>Leucosporidiales</taxon>
        <taxon>Leucosporidium</taxon>
    </lineage>
</organism>
<comment type="subcellular location">
    <subcellularLocation>
        <location evidence="11">Cytoplasm</location>
    </subcellularLocation>
    <subcellularLocation>
        <location evidence="1 11">Nucleus</location>
    </subcellularLocation>
</comment>
<feature type="binding site" evidence="13">
    <location>
        <begin position="266"/>
        <end position="272"/>
    </location>
    <ligand>
        <name>acetyl-CoA</name>
        <dbReference type="ChEBI" id="CHEBI:57288"/>
    </ligand>
</feature>
<evidence type="ECO:0000256" key="12">
    <source>
        <dbReference type="PIRSR" id="PIRSR038084-1"/>
    </source>
</evidence>
<keyword evidence="7" id="KW-0234">DNA repair</keyword>
<dbReference type="SUPFAM" id="SSF55729">
    <property type="entry name" value="Acyl-CoA N-acyltransferases (Nat)"/>
    <property type="match status" value="1"/>
</dbReference>
<feature type="active site" description="Proton donor/acceptor" evidence="12">
    <location>
        <position position="294"/>
    </location>
</feature>
<sequence length="415" mass="48310">MDENWSADGTEALKLRLVRSTRDSAALKEEEEVLVKDFDAAFVYPIFGQEETIFGYKNLEIQFRFASGSLNQYLHVEYESKFPEAGDVKADDPEHTLYEFIPPSYAKQWPDFLKTVEQDALEFKPLGTKIGAFREQDDTATNGKGKGKGKSTGMSCPERPWEILPEGDAAEDDEVVFEAYASNWETPGFKEYHRRMQIFVLLYIEGAQYIDEEDSRWEFVTLYERRKRGSEYSYHFVGYVSFYSFFCWPDTKRLRLAQFVMLPPYQGQGYGSALYTICYRNVLSRPEISELTVEDPSELFEDLRDKSDLHTLIAANALEGITAPFDKTATEVIRKKFKIADRQFYRLLEMILLLKLDQNDEAAARAYRLAVKRRLFLFNKEQLSQLEEQEKKDKLQETFESVIDSYRRLTEKFAG</sequence>
<comment type="subunit">
    <text evidence="11">Component of the HAT-B complex composed of at least HAT1 and HAT2. The HAT-B complex binds to histone H4 tail.</text>
</comment>
<keyword evidence="19" id="KW-1185">Reference proteome</keyword>
<dbReference type="GO" id="GO:0005737">
    <property type="term" value="C:cytoplasm"/>
    <property type="evidence" value="ECO:0007669"/>
    <property type="project" value="UniProtKB-SubCell"/>
</dbReference>
<accession>A0A1Y2ELY0</accession>
<evidence type="ECO:0000313" key="19">
    <source>
        <dbReference type="Proteomes" id="UP000193467"/>
    </source>
</evidence>
<reference evidence="18 19" key="1">
    <citation type="submission" date="2016-07" db="EMBL/GenBank/DDBJ databases">
        <title>Pervasive Adenine N6-methylation of Active Genes in Fungi.</title>
        <authorList>
            <consortium name="DOE Joint Genome Institute"/>
            <person name="Mondo S.J."/>
            <person name="Dannebaum R.O."/>
            <person name="Kuo R.C."/>
            <person name="Labutti K."/>
            <person name="Haridas S."/>
            <person name="Kuo A."/>
            <person name="Salamov A."/>
            <person name="Ahrendt S.R."/>
            <person name="Lipzen A."/>
            <person name="Sullivan W."/>
            <person name="Andreopoulos W.B."/>
            <person name="Clum A."/>
            <person name="Lindquist E."/>
            <person name="Daum C."/>
            <person name="Ramamoorthy G.K."/>
            <person name="Gryganskyi A."/>
            <person name="Culley D."/>
            <person name="Magnuson J.K."/>
            <person name="James T.Y."/>
            <person name="O'Malley M.A."/>
            <person name="Stajich J.E."/>
            <person name="Spatafora J.W."/>
            <person name="Visel A."/>
            <person name="Grigoriev I.V."/>
        </authorList>
    </citation>
    <scope>NUCLEOTIDE SEQUENCE [LARGE SCALE GENOMIC DNA]</scope>
    <source>
        <strain evidence="18 19">62-1032</strain>
    </source>
</reference>
<evidence type="ECO:0000256" key="3">
    <source>
        <dbReference type="ARBA" id="ARBA00013184"/>
    </source>
</evidence>
<evidence type="ECO:0000256" key="9">
    <source>
        <dbReference type="ARBA" id="ARBA00023315"/>
    </source>
</evidence>
<dbReference type="Gene3D" id="3.40.630.30">
    <property type="match status" value="1"/>
</dbReference>
<dbReference type="InterPro" id="IPR037113">
    <property type="entry name" value="Hat1_N_sf"/>
</dbReference>
<feature type="domain" description="N-acetyltransferase" evidence="16">
    <location>
        <begin position="232"/>
        <end position="280"/>
    </location>
</feature>
<keyword evidence="9 11" id="KW-0012">Acyltransferase</keyword>
<dbReference type="GO" id="GO:0031509">
    <property type="term" value="P:subtelomeric heterochromatin formation"/>
    <property type="evidence" value="ECO:0007669"/>
    <property type="project" value="InterPro"/>
</dbReference>
<dbReference type="Gene3D" id="1.10.10.390">
    <property type="match status" value="1"/>
</dbReference>
<evidence type="ECO:0000256" key="1">
    <source>
        <dbReference type="ARBA" id="ARBA00004123"/>
    </source>
</evidence>
<dbReference type="CDD" id="cd04301">
    <property type="entry name" value="NAT_SF"/>
    <property type="match status" value="1"/>
</dbReference>
<feature type="region of interest" description="Disordered" evidence="15">
    <location>
        <begin position="137"/>
        <end position="157"/>
    </location>
</feature>
<feature type="site" description="Interaction with histone H4 N-terminus" evidence="14">
    <location>
        <position position="217"/>
    </location>
</feature>
<dbReference type="FunCoup" id="A0A1Y2ELY0">
    <property type="interactions" value="675"/>
</dbReference>
<keyword evidence="8 11" id="KW-0539">Nucleus</keyword>
<evidence type="ECO:0000256" key="6">
    <source>
        <dbReference type="ARBA" id="ARBA00022763"/>
    </source>
</evidence>
<comment type="similarity">
    <text evidence="2 11">Belongs to the HAT1 family.</text>
</comment>
<dbReference type="Proteomes" id="UP000193467">
    <property type="component" value="Unassembled WGS sequence"/>
</dbReference>
<proteinExistence type="inferred from homology"/>
<evidence type="ECO:0000256" key="10">
    <source>
        <dbReference type="ARBA" id="ARBA00048017"/>
    </source>
</evidence>
<evidence type="ECO:0000256" key="4">
    <source>
        <dbReference type="ARBA" id="ARBA00021268"/>
    </source>
</evidence>
<comment type="catalytic activity">
    <reaction evidence="10 11">
        <text>L-lysyl-[protein] + acetyl-CoA = N(6)-acetyl-L-lysyl-[protein] + CoA + H(+)</text>
        <dbReference type="Rhea" id="RHEA:45948"/>
        <dbReference type="Rhea" id="RHEA-COMP:9752"/>
        <dbReference type="Rhea" id="RHEA-COMP:10731"/>
        <dbReference type="ChEBI" id="CHEBI:15378"/>
        <dbReference type="ChEBI" id="CHEBI:29969"/>
        <dbReference type="ChEBI" id="CHEBI:57287"/>
        <dbReference type="ChEBI" id="CHEBI:57288"/>
        <dbReference type="ChEBI" id="CHEBI:61930"/>
        <dbReference type="EC" id="2.3.1.48"/>
    </reaction>
</comment>
<keyword evidence="5 11" id="KW-0808">Transferase</keyword>
<gene>
    <name evidence="18" type="ORF">BCR35DRAFT_307582</name>
</gene>
<feature type="domain" description="Histone acetyl transferase HAT1 N-terminal" evidence="17">
    <location>
        <begin position="5"/>
        <end position="205"/>
    </location>
</feature>
<name>A0A1Y2ELY0_9BASI</name>
<evidence type="ECO:0000256" key="13">
    <source>
        <dbReference type="PIRSR" id="PIRSR038084-2"/>
    </source>
</evidence>
<comment type="function">
    <text evidence="11">Catalytic component of the histone acetylase B (HAT-B) complex. Has intrinsic substrate specificity that modifies lysine in recognition sequence GXGKXG. Involved in DNA double-strand break repair.</text>
</comment>
<dbReference type="EC" id="2.3.1.48" evidence="3 11"/>
<dbReference type="OrthoDB" id="10253098at2759"/>
<evidence type="ECO:0000256" key="2">
    <source>
        <dbReference type="ARBA" id="ARBA00010543"/>
    </source>
</evidence>